<dbReference type="PANTHER" id="PTHR40943:SF2">
    <property type="entry name" value="(S)-UREIDOGLYCINE AMINOHYDROLASE CUPIN DOMAIN-CONTAINING PROTEIN"/>
    <property type="match status" value="1"/>
</dbReference>
<dbReference type="CDD" id="cd02227">
    <property type="entry name" value="cupin_TM1112-like"/>
    <property type="match status" value="1"/>
</dbReference>
<dbReference type="PANTHER" id="PTHR40943">
    <property type="entry name" value="CYTOPLASMIC PROTEIN-RELATED"/>
    <property type="match status" value="1"/>
</dbReference>
<dbReference type="InterPro" id="IPR008579">
    <property type="entry name" value="UGlyAH_Cupin_dom"/>
</dbReference>
<dbReference type="EMBL" id="RQXV01000005">
    <property type="protein sequence ID" value="RRC99336.1"/>
    <property type="molecule type" value="Genomic_DNA"/>
</dbReference>
<proteinExistence type="predicted"/>
<comment type="caution">
    <text evidence="2">The sequence shown here is derived from an EMBL/GenBank/DDBJ whole genome shotgun (WGS) entry which is preliminary data.</text>
</comment>
<evidence type="ECO:0000313" key="3">
    <source>
        <dbReference type="Proteomes" id="UP000267535"/>
    </source>
</evidence>
<name>A0A3P1SQ96_9GAMM</name>
<dbReference type="SUPFAM" id="SSF51182">
    <property type="entry name" value="RmlC-like cupins"/>
    <property type="match status" value="1"/>
</dbReference>
<dbReference type="RefSeq" id="WP_124926174.1">
    <property type="nucleotide sequence ID" value="NZ_BMOH01000004.1"/>
</dbReference>
<sequence>MKAVYIDQVVSFDEQPIPMEKFVTPPERLLKGDPEQAIATYVEGEQGRLIAGMWQSEPGKWKAVSERREFCYIISGDLIISDAKGGQKRYKTGDSFMLPYGFDGYWEVIETCQKYYVILQD</sequence>
<dbReference type="AlphaFoldDB" id="A0A3P1SQ96"/>
<evidence type="ECO:0000313" key="2">
    <source>
        <dbReference type="EMBL" id="RRC99336.1"/>
    </source>
</evidence>
<dbReference type="Gene3D" id="2.60.120.10">
    <property type="entry name" value="Jelly Rolls"/>
    <property type="match status" value="1"/>
</dbReference>
<organism evidence="2 3">
    <name type="scientific">Amphritea balenae</name>
    <dbReference type="NCBI Taxonomy" id="452629"/>
    <lineage>
        <taxon>Bacteria</taxon>
        <taxon>Pseudomonadati</taxon>
        <taxon>Pseudomonadota</taxon>
        <taxon>Gammaproteobacteria</taxon>
        <taxon>Oceanospirillales</taxon>
        <taxon>Oceanospirillaceae</taxon>
        <taxon>Amphritea</taxon>
    </lineage>
</organism>
<dbReference type="InterPro" id="IPR011051">
    <property type="entry name" value="RmlC_Cupin_sf"/>
</dbReference>
<dbReference type="OrthoDB" id="9799053at2"/>
<dbReference type="Pfam" id="PF05899">
    <property type="entry name" value="Cupin_3"/>
    <property type="match status" value="1"/>
</dbReference>
<dbReference type="Proteomes" id="UP000267535">
    <property type="component" value="Unassembled WGS sequence"/>
</dbReference>
<keyword evidence="3" id="KW-1185">Reference proteome</keyword>
<gene>
    <name evidence="2" type="ORF">EHS89_10865</name>
</gene>
<accession>A0A3P1SQ96</accession>
<dbReference type="InterPro" id="IPR014710">
    <property type="entry name" value="RmlC-like_jellyroll"/>
</dbReference>
<protein>
    <submittedName>
        <fullName evidence="2">DUF861 domain-containing protein</fullName>
    </submittedName>
</protein>
<reference evidence="2 3" key="1">
    <citation type="submission" date="2018-11" db="EMBL/GenBank/DDBJ databases">
        <title>The draft genome sequence of Amphritea balenae JAMM 1525T.</title>
        <authorList>
            <person name="Fang Z."/>
            <person name="Zhang Y."/>
            <person name="Han X."/>
        </authorList>
    </citation>
    <scope>NUCLEOTIDE SEQUENCE [LARGE SCALE GENOMIC DNA]</scope>
    <source>
        <strain evidence="2 3">JAMM 1525</strain>
    </source>
</reference>
<evidence type="ECO:0000259" key="1">
    <source>
        <dbReference type="Pfam" id="PF05899"/>
    </source>
</evidence>
<feature type="domain" description="(S)-ureidoglycine aminohydrolase cupin" evidence="1">
    <location>
        <begin position="44"/>
        <end position="116"/>
    </location>
</feature>